<dbReference type="AlphaFoldDB" id="A0A073CDF0"/>
<evidence type="ECO:0000256" key="2">
    <source>
        <dbReference type="ARBA" id="ARBA00023239"/>
    </source>
</evidence>
<dbReference type="InterPro" id="IPR010404">
    <property type="entry name" value="CpcT/CpeT"/>
</dbReference>
<evidence type="ECO:0000313" key="5">
    <source>
        <dbReference type="Proteomes" id="UP000027395"/>
    </source>
</evidence>
<dbReference type="PANTHER" id="PTHR35137:SF1">
    <property type="entry name" value="CHROMOPHORE LYASE CRL, CHLOROPLASTIC"/>
    <property type="match status" value="1"/>
</dbReference>
<sequence>MSHSTDTIKLAQLMAADFSNQAQAFENPPFFAHIRVCMRPLPTELLDGVSLYLEQAYDINLKQPYRVRVLKLVAGENHIEIENYVIENEAEFHGASREPERLQGLTKERLKKMEKCSFITHWTGHGFKGEVEPGKGCMVERKGKVSYLASEFEIDEHHFISHDRGRDPETDEQLWGALAGPFQFVRWTSFADEVKI</sequence>
<comment type="similarity">
    <text evidence="1 3">Belongs to the CpcT/CpeT biliprotein lyase family.</text>
</comment>
<dbReference type="STRING" id="388467.A19Y_0769"/>
<dbReference type="EMBL" id="CM002803">
    <property type="protein sequence ID" value="KEI65932.1"/>
    <property type="molecule type" value="Genomic_DNA"/>
</dbReference>
<dbReference type="Gene3D" id="2.40.128.590">
    <property type="entry name" value="CpcT/CpeT domain"/>
    <property type="match status" value="1"/>
</dbReference>
<dbReference type="CDD" id="cd16338">
    <property type="entry name" value="CpcT"/>
    <property type="match status" value="1"/>
</dbReference>
<reference evidence="4 5" key="1">
    <citation type="journal article" date="2014" name="Appl. Environ. Microbiol.">
        <title>Elucidation of insertion elements encoded on plasmids and in vitro construction of shuttle vectors from the toxic cyanobacterium Planktothrix.</title>
        <authorList>
            <person name="Christiansen G."/>
            <person name="Goesmann A."/>
            <person name="Kurmayer R."/>
        </authorList>
    </citation>
    <scope>NUCLEOTIDE SEQUENCE [LARGE SCALE GENOMIC DNA]</scope>
    <source>
        <strain evidence="4 5">NIVA-CYA 126/8</strain>
    </source>
</reference>
<evidence type="ECO:0000256" key="3">
    <source>
        <dbReference type="HAMAP-Rule" id="MF_01460"/>
    </source>
</evidence>
<keyword evidence="2 3" id="KW-0456">Lyase</keyword>
<dbReference type="PATRIC" id="fig|388467.6.peg.712"/>
<dbReference type="HAMAP" id="MF_01460">
    <property type="entry name" value="Chrphore_lyase_CpxT"/>
    <property type="match status" value="1"/>
</dbReference>
<dbReference type="Proteomes" id="UP000027395">
    <property type="component" value="Chromosome"/>
</dbReference>
<name>A0A073CDF0_PLAA1</name>
<dbReference type="Pfam" id="PF06206">
    <property type="entry name" value="CpeT"/>
    <property type="match status" value="1"/>
</dbReference>
<gene>
    <name evidence="3" type="primary">cpcT</name>
    <name evidence="4" type="ORF">A19Y_0769</name>
</gene>
<dbReference type="EC" id="4.-.-.-" evidence="3"/>
<dbReference type="GO" id="GO:0017006">
    <property type="term" value="P:protein-tetrapyrrole linkage"/>
    <property type="evidence" value="ECO:0007669"/>
    <property type="project" value="UniProtKB-UniRule"/>
</dbReference>
<dbReference type="InterPro" id="IPR038672">
    <property type="entry name" value="CpcT/CpeT_sf"/>
</dbReference>
<evidence type="ECO:0000313" key="4">
    <source>
        <dbReference type="EMBL" id="KEI65932.1"/>
    </source>
</evidence>
<protein>
    <recommendedName>
        <fullName evidence="3">Chromophore lyase CpcT/CpeT</fullName>
        <ecNumber evidence="3">4.-.-.-</ecNumber>
    </recommendedName>
</protein>
<dbReference type="GO" id="GO:0016829">
    <property type="term" value="F:lyase activity"/>
    <property type="evidence" value="ECO:0007669"/>
    <property type="project" value="UniProtKB-KW"/>
</dbReference>
<dbReference type="RefSeq" id="WP_042152177.1">
    <property type="nucleotide sequence ID" value="NZ_CM002803.1"/>
</dbReference>
<dbReference type="GeneID" id="77287021"/>
<comment type="function">
    <text evidence="3">Covalently attaches a chromophore to Cys residue(s) of phycobiliproteins.</text>
</comment>
<dbReference type="eggNOG" id="ENOG502Z877">
    <property type="taxonomic scope" value="Bacteria"/>
</dbReference>
<dbReference type="PANTHER" id="PTHR35137">
    <property type="entry name" value="CHROMOPHORE LYASE CRL, CHLOROPLASTIC"/>
    <property type="match status" value="1"/>
</dbReference>
<accession>A0A073CDF0</accession>
<proteinExistence type="inferred from homology"/>
<dbReference type="HOGENOM" id="CLU_092589_0_0_3"/>
<evidence type="ECO:0000256" key="1">
    <source>
        <dbReference type="ARBA" id="ARBA00008206"/>
    </source>
</evidence>
<keyword evidence="5" id="KW-1185">Reference proteome</keyword>
<organism evidence="4 5">
    <name type="scientific">Planktothrix agardhii (strain NIVA-CYA 126/8)</name>
    <dbReference type="NCBI Taxonomy" id="388467"/>
    <lineage>
        <taxon>Bacteria</taxon>
        <taxon>Bacillati</taxon>
        <taxon>Cyanobacteriota</taxon>
        <taxon>Cyanophyceae</taxon>
        <taxon>Oscillatoriophycideae</taxon>
        <taxon>Oscillatoriales</taxon>
        <taxon>Microcoleaceae</taxon>
        <taxon>Planktothrix</taxon>
    </lineage>
</organism>